<dbReference type="InterPro" id="IPR005811">
    <property type="entry name" value="SUCC_ACL_C"/>
</dbReference>
<keyword evidence="2 8" id="KW-0816">Tricarboxylic acid cycle</keyword>
<evidence type="ECO:0000256" key="1">
    <source>
        <dbReference type="ARBA" id="ARBA00009182"/>
    </source>
</evidence>
<dbReference type="InterPro" id="IPR017866">
    <property type="entry name" value="Succ-CoA_synthase_bsu_CS"/>
</dbReference>
<dbReference type="PIRSF" id="PIRSF001554">
    <property type="entry name" value="SucCS_beta"/>
    <property type="match status" value="1"/>
</dbReference>
<feature type="binding site" evidence="8">
    <location>
        <position position="254"/>
    </location>
    <ligand>
        <name>substrate</name>
        <note>ligand shared with subunit alpha</note>
    </ligand>
</feature>
<comment type="pathway">
    <text evidence="8">Carbohydrate metabolism; tricarboxylic acid cycle; succinate from succinyl-CoA (ligase route): step 1/1.</text>
</comment>
<gene>
    <name evidence="8" type="primary">sucC</name>
</gene>
<evidence type="ECO:0000313" key="10">
    <source>
        <dbReference type="EMBL" id="AGQ19545.1"/>
    </source>
</evidence>
<dbReference type="PROSITE" id="PS50975">
    <property type="entry name" value="ATP_GRASP"/>
    <property type="match status" value="1"/>
</dbReference>
<dbReference type="Gene3D" id="3.30.1490.20">
    <property type="entry name" value="ATP-grasp fold, A domain"/>
    <property type="match status" value="1"/>
</dbReference>
<dbReference type="InterPro" id="IPR013650">
    <property type="entry name" value="ATP-grasp_succ-CoA_synth-type"/>
</dbReference>
<dbReference type="GO" id="GO:0000287">
    <property type="term" value="F:magnesium ion binding"/>
    <property type="evidence" value="ECO:0007669"/>
    <property type="project" value="UniProtKB-UniRule"/>
</dbReference>
<comment type="catalytic activity">
    <reaction evidence="8">
        <text>GTP + succinate + CoA = succinyl-CoA + GDP + phosphate</text>
        <dbReference type="Rhea" id="RHEA:22120"/>
        <dbReference type="ChEBI" id="CHEBI:30031"/>
        <dbReference type="ChEBI" id="CHEBI:37565"/>
        <dbReference type="ChEBI" id="CHEBI:43474"/>
        <dbReference type="ChEBI" id="CHEBI:57287"/>
        <dbReference type="ChEBI" id="CHEBI:57292"/>
        <dbReference type="ChEBI" id="CHEBI:58189"/>
    </reaction>
</comment>
<dbReference type="Gene3D" id="3.30.470.20">
    <property type="entry name" value="ATP-grasp fold, B domain"/>
    <property type="match status" value="1"/>
</dbReference>
<comment type="function">
    <text evidence="8">Succinyl-CoA synthetase functions in the citric acid cycle (TCA), coupling the hydrolysis of succinyl-CoA to the synthesis of either ATP or GTP and thus represents the only step of substrate-level phosphorylation in the TCA. The beta subunit provides nucleotide specificity of the enzyme and binds the substrate succinate, while the binding sites for coenzyme A and phosphate are found in the alpha subunit.</text>
</comment>
<dbReference type="InterPro" id="IPR016102">
    <property type="entry name" value="Succinyl-CoA_synth-like"/>
</dbReference>
<feature type="binding site" evidence="8">
    <location>
        <position position="93"/>
    </location>
    <ligand>
        <name>ATP</name>
        <dbReference type="ChEBI" id="CHEBI:30616"/>
    </ligand>
</feature>
<organism evidence="10">
    <name type="scientific">Candidatus Actinomarina minuta</name>
    <dbReference type="NCBI Taxonomy" id="1389454"/>
    <lineage>
        <taxon>Bacteria</taxon>
        <taxon>Bacillati</taxon>
        <taxon>Actinomycetota</taxon>
        <taxon>Actinomycetes</taxon>
        <taxon>Candidatus Actinomarinidae</taxon>
        <taxon>Candidatus Actinomarinales</taxon>
        <taxon>Candidatus Actinomarineae</taxon>
        <taxon>Candidatus Actinomarinaceae</taxon>
        <taxon>Candidatus Actinomarina</taxon>
    </lineage>
</organism>
<dbReference type="GO" id="GO:0006099">
    <property type="term" value="P:tricarboxylic acid cycle"/>
    <property type="evidence" value="ECO:0007669"/>
    <property type="project" value="UniProtKB-UniRule"/>
</dbReference>
<dbReference type="NCBIfam" id="TIGR01016">
    <property type="entry name" value="sucCoAbeta"/>
    <property type="match status" value="1"/>
</dbReference>
<dbReference type="FunFam" id="3.40.50.261:FF:000007">
    <property type="entry name" value="Succinate--CoA ligase [ADP-forming] subunit beta"/>
    <property type="match status" value="1"/>
</dbReference>
<protein>
    <recommendedName>
        <fullName evidence="8">Succinate--CoA ligase [ADP-forming] subunit beta</fullName>
        <ecNumber evidence="8">6.2.1.5</ecNumber>
    </recommendedName>
    <alternativeName>
        <fullName evidence="8">Succinyl-CoA synthetase subunit beta</fullName>
        <shortName evidence="8">SCS-beta</shortName>
    </alternativeName>
</protein>
<sequence>MDLFEYQGKLLYKEFDIKHPNSKLVKNLIEIQESVELSYPIVVKAQVQVGGRGKAGGIKIANNHEELIKYSYEIMGMDIKGHIVEILLLEEASKILEEYYISFTLDRSEKKYLIMLSSKGGMDIEKVAEDNPDDLIKHHIGASEELTEDIIHEIIGKAKLNQEYTKSITDIIQNLFFMFVKGDCDLVEVNPLAITDSGVMALDSKVALDMNAKFKHSYFEDFEKQIPIPESEKNAKEKGLNFIKLDGSVGIIGNGAGLVMSTLDVVAENGGNAANFLDIGGGAKAETVSAALEVLEADKNVKSVLINIFGGITRCDLVAEGIVEATKGKDLVWPIVIRLDGTNSSEGLEILKNNPNEKIFIEESMDSAARLAVERGA</sequence>
<evidence type="ECO:0000256" key="7">
    <source>
        <dbReference type="ARBA" id="ARBA00022842"/>
    </source>
</evidence>
<name>S5DRJ2_9ACTN</name>
<dbReference type="AlphaFoldDB" id="S5DRJ2"/>
<dbReference type="Gene3D" id="3.40.50.261">
    <property type="entry name" value="Succinyl-CoA synthetase domains"/>
    <property type="match status" value="1"/>
</dbReference>
<dbReference type="InterPro" id="IPR013815">
    <property type="entry name" value="ATP_grasp_subdomain_1"/>
</dbReference>
<dbReference type="PROSITE" id="PS01217">
    <property type="entry name" value="SUCCINYL_COA_LIG_3"/>
    <property type="match status" value="1"/>
</dbReference>
<dbReference type="InterPro" id="IPR011761">
    <property type="entry name" value="ATP-grasp"/>
</dbReference>
<dbReference type="EC" id="6.2.1.5" evidence="8"/>
<dbReference type="HAMAP" id="MF_00558">
    <property type="entry name" value="Succ_CoA_beta"/>
    <property type="match status" value="1"/>
</dbReference>
<evidence type="ECO:0000256" key="3">
    <source>
        <dbReference type="ARBA" id="ARBA00022598"/>
    </source>
</evidence>
<dbReference type="GO" id="GO:0042709">
    <property type="term" value="C:succinate-CoA ligase complex"/>
    <property type="evidence" value="ECO:0007669"/>
    <property type="project" value="TreeGrafter"/>
</dbReference>
<feature type="binding site" evidence="8">
    <location>
        <begin position="51"/>
        <end position="53"/>
    </location>
    <ligand>
        <name>ATP</name>
        <dbReference type="ChEBI" id="CHEBI:30616"/>
    </ligand>
</feature>
<feature type="binding site" evidence="8">
    <location>
        <position position="44"/>
    </location>
    <ligand>
        <name>ATP</name>
        <dbReference type="ChEBI" id="CHEBI:30616"/>
    </ligand>
</feature>
<feature type="domain" description="ATP-grasp" evidence="9">
    <location>
        <begin position="9"/>
        <end position="219"/>
    </location>
</feature>
<feature type="binding site" evidence="8">
    <location>
        <position position="98"/>
    </location>
    <ligand>
        <name>ATP</name>
        <dbReference type="ChEBI" id="CHEBI:30616"/>
    </ligand>
</feature>
<keyword evidence="6 8" id="KW-0067">ATP-binding</keyword>
<dbReference type="GO" id="GO:0006104">
    <property type="term" value="P:succinyl-CoA metabolic process"/>
    <property type="evidence" value="ECO:0007669"/>
    <property type="project" value="TreeGrafter"/>
</dbReference>
<dbReference type="Pfam" id="PF00549">
    <property type="entry name" value="Ligase_CoA"/>
    <property type="match status" value="1"/>
</dbReference>
<dbReference type="PANTHER" id="PTHR11815">
    <property type="entry name" value="SUCCINYL-COA SYNTHETASE BETA CHAIN"/>
    <property type="match status" value="1"/>
</dbReference>
<dbReference type="EMBL" id="KC811135">
    <property type="protein sequence ID" value="AGQ19545.1"/>
    <property type="molecule type" value="Genomic_DNA"/>
</dbReference>
<keyword evidence="3 8" id="KW-0436">Ligase</keyword>
<feature type="binding site" evidence="8">
    <location>
        <position position="203"/>
    </location>
    <ligand>
        <name>Mg(2+)</name>
        <dbReference type="ChEBI" id="CHEBI:18420"/>
    </ligand>
</feature>
<feature type="binding site" evidence="8">
    <location>
        <begin position="311"/>
        <end position="313"/>
    </location>
    <ligand>
        <name>substrate</name>
        <note>ligand shared with subunit alpha</note>
    </ligand>
</feature>
<dbReference type="GO" id="GO:0005524">
    <property type="term" value="F:ATP binding"/>
    <property type="evidence" value="ECO:0007669"/>
    <property type="project" value="UniProtKB-UniRule"/>
</dbReference>
<dbReference type="InterPro" id="IPR005809">
    <property type="entry name" value="Succ_CoA_ligase-like_bsu"/>
</dbReference>
<proteinExistence type="inferred from homology"/>
<feature type="binding site" evidence="8">
    <location>
        <position position="190"/>
    </location>
    <ligand>
        <name>Mg(2+)</name>
        <dbReference type="ChEBI" id="CHEBI:18420"/>
    </ligand>
</feature>
<keyword evidence="7 8" id="KW-0460">Magnesium</keyword>
<evidence type="ECO:0000256" key="5">
    <source>
        <dbReference type="ARBA" id="ARBA00022741"/>
    </source>
</evidence>
<keyword evidence="5 8" id="KW-0547">Nucleotide-binding</keyword>
<comment type="catalytic activity">
    <reaction evidence="8">
        <text>succinate + ATP + CoA = succinyl-CoA + ADP + phosphate</text>
        <dbReference type="Rhea" id="RHEA:17661"/>
        <dbReference type="ChEBI" id="CHEBI:30031"/>
        <dbReference type="ChEBI" id="CHEBI:30616"/>
        <dbReference type="ChEBI" id="CHEBI:43474"/>
        <dbReference type="ChEBI" id="CHEBI:57287"/>
        <dbReference type="ChEBI" id="CHEBI:57292"/>
        <dbReference type="ChEBI" id="CHEBI:456216"/>
        <dbReference type="EC" id="6.2.1.5"/>
    </reaction>
</comment>
<dbReference type="Pfam" id="PF08442">
    <property type="entry name" value="ATP-grasp_2"/>
    <property type="match status" value="1"/>
</dbReference>
<keyword evidence="4 8" id="KW-0479">Metal-binding</keyword>
<dbReference type="SUPFAM" id="SSF56059">
    <property type="entry name" value="Glutathione synthetase ATP-binding domain-like"/>
    <property type="match status" value="1"/>
</dbReference>
<dbReference type="FunFam" id="3.30.470.20:FF:000002">
    <property type="entry name" value="Succinate--CoA ligase [ADP-forming] subunit beta"/>
    <property type="match status" value="1"/>
</dbReference>
<feature type="binding site" evidence="8">
    <location>
        <position position="90"/>
    </location>
    <ligand>
        <name>ATP</name>
        <dbReference type="ChEBI" id="CHEBI:30616"/>
    </ligand>
</feature>
<accession>S5DRJ2</accession>
<dbReference type="UniPathway" id="UPA00223">
    <property type="reaction ID" value="UER00999"/>
</dbReference>
<comment type="subunit">
    <text evidence="8">Heterotetramer of two alpha and two beta subunits.</text>
</comment>
<comment type="cofactor">
    <cofactor evidence="8">
        <name>Mg(2+)</name>
        <dbReference type="ChEBI" id="CHEBI:18420"/>
    </cofactor>
    <text evidence="8">Binds 1 Mg(2+) ion per subunit.</text>
</comment>
<evidence type="ECO:0000256" key="4">
    <source>
        <dbReference type="ARBA" id="ARBA00022723"/>
    </source>
</evidence>
<reference evidence="10" key="1">
    <citation type="journal article" date="2013" name="Sci. Rep.">
        <title>Metagenomics uncovers a new group of low GC and ultra-small marine Actinobacteria.</title>
        <authorList>
            <person name="Ghai R."/>
            <person name="Mizuno C.M."/>
            <person name="Picazo A."/>
            <person name="Camacho A."/>
            <person name="Rodriguez-Valera F."/>
        </authorList>
    </citation>
    <scope>NUCLEOTIDE SEQUENCE</scope>
</reference>
<dbReference type="GO" id="GO:0004775">
    <property type="term" value="F:succinate-CoA ligase (ADP-forming) activity"/>
    <property type="evidence" value="ECO:0007669"/>
    <property type="project" value="UniProtKB-UniRule"/>
</dbReference>
<dbReference type="PANTHER" id="PTHR11815:SF10">
    <property type="entry name" value="SUCCINATE--COA LIGASE [GDP-FORMING] SUBUNIT BETA, MITOCHONDRIAL"/>
    <property type="match status" value="1"/>
</dbReference>
<evidence type="ECO:0000259" key="9">
    <source>
        <dbReference type="PROSITE" id="PS50975"/>
    </source>
</evidence>
<dbReference type="SUPFAM" id="SSF52210">
    <property type="entry name" value="Succinyl-CoA synthetase domains"/>
    <property type="match status" value="1"/>
</dbReference>
<comment type="similarity">
    <text evidence="1 8">Belongs to the succinate/malate CoA ligase beta subunit family.</text>
</comment>
<evidence type="ECO:0000256" key="2">
    <source>
        <dbReference type="ARBA" id="ARBA00022532"/>
    </source>
</evidence>
<evidence type="ECO:0000256" key="6">
    <source>
        <dbReference type="ARBA" id="ARBA00022840"/>
    </source>
</evidence>
<dbReference type="NCBIfam" id="NF001913">
    <property type="entry name" value="PRK00696.1"/>
    <property type="match status" value="1"/>
</dbReference>
<evidence type="ECO:0000256" key="8">
    <source>
        <dbReference type="HAMAP-Rule" id="MF_00558"/>
    </source>
</evidence>